<dbReference type="InterPro" id="IPR011990">
    <property type="entry name" value="TPR-like_helical_dom_sf"/>
</dbReference>
<dbReference type="EMBL" id="JBANRG010000019">
    <property type="protein sequence ID" value="KAK7457765.1"/>
    <property type="molecule type" value="Genomic_DNA"/>
</dbReference>
<protein>
    <submittedName>
        <fullName evidence="1">Uncharacterized protein</fullName>
    </submittedName>
</protein>
<proteinExistence type="predicted"/>
<keyword evidence="2" id="KW-1185">Reference proteome</keyword>
<dbReference type="Pfam" id="PF06041">
    <property type="entry name" value="DUF924"/>
    <property type="match status" value="1"/>
</dbReference>
<dbReference type="Proteomes" id="UP001498398">
    <property type="component" value="Unassembled WGS sequence"/>
</dbReference>
<evidence type="ECO:0000313" key="1">
    <source>
        <dbReference type="EMBL" id="KAK7457765.1"/>
    </source>
</evidence>
<dbReference type="Gene3D" id="1.25.40.10">
    <property type="entry name" value="Tetratricopeptide repeat domain"/>
    <property type="match status" value="1"/>
</dbReference>
<reference evidence="1 2" key="1">
    <citation type="submission" date="2024-01" db="EMBL/GenBank/DDBJ databases">
        <title>A draft genome for the cacao thread blight pathogen Marasmiellus scandens.</title>
        <authorList>
            <person name="Baruah I.K."/>
            <person name="Leung J."/>
            <person name="Bukari Y."/>
            <person name="Amoako-Attah I."/>
            <person name="Meinhardt L.W."/>
            <person name="Bailey B.A."/>
            <person name="Cohen S.P."/>
        </authorList>
    </citation>
    <scope>NUCLEOTIDE SEQUENCE [LARGE SCALE GENOMIC DNA]</scope>
    <source>
        <strain evidence="1 2">GH-19</strain>
    </source>
</reference>
<sequence length="312" mass="35895">MPASAKPDLSKILTPAFYGEAYKLAFPWTPRPDGHIDVKWIADFYFRGIPDPAQEVYDAMHHQALKPISQFCPAVPDDLVSGVYLPSPLNPIYPERVLSLLFVLDQAPRRLYGGAGLNARYTFGYFDVLSHSLVKNLLARGEFPDSTEALTKLGYSFEEALIRRMWLYTPLIHSENLADHDWMEAKTEAMRKEVEAYSGKADPYRATRGSDRKDPTLFSKLVTEGPPKDIDFAGFMFWFYRVDDVHRAVISRFGRYPYRNTALGRVSTPEEEKFLEETNGFGQAKLTEEEVQKLRKQREEDVWEQLIDKRPE</sequence>
<name>A0ABR1JG59_9AGAR</name>
<gene>
    <name evidence="1" type="ORF">VKT23_010104</name>
</gene>
<comment type="caution">
    <text evidence="1">The sequence shown here is derived from an EMBL/GenBank/DDBJ whole genome shotgun (WGS) entry which is preliminary data.</text>
</comment>
<dbReference type="SUPFAM" id="SSF48452">
    <property type="entry name" value="TPR-like"/>
    <property type="match status" value="1"/>
</dbReference>
<dbReference type="InterPro" id="IPR010323">
    <property type="entry name" value="DUF924"/>
</dbReference>
<organism evidence="1 2">
    <name type="scientific">Marasmiellus scandens</name>
    <dbReference type="NCBI Taxonomy" id="2682957"/>
    <lineage>
        <taxon>Eukaryota</taxon>
        <taxon>Fungi</taxon>
        <taxon>Dikarya</taxon>
        <taxon>Basidiomycota</taxon>
        <taxon>Agaricomycotina</taxon>
        <taxon>Agaricomycetes</taxon>
        <taxon>Agaricomycetidae</taxon>
        <taxon>Agaricales</taxon>
        <taxon>Marasmiineae</taxon>
        <taxon>Omphalotaceae</taxon>
        <taxon>Marasmiellus</taxon>
    </lineage>
</organism>
<evidence type="ECO:0000313" key="2">
    <source>
        <dbReference type="Proteomes" id="UP001498398"/>
    </source>
</evidence>
<accession>A0ABR1JG59</accession>